<evidence type="ECO:0000313" key="2">
    <source>
        <dbReference type="EMBL" id="GGF89532.1"/>
    </source>
</evidence>
<dbReference type="PANTHER" id="PTHR37304:SF1">
    <property type="entry name" value="MEMBRANE PROTEIN"/>
    <property type="match status" value="1"/>
</dbReference>
<evidence type="ECO:0000313" key="3">
    <source>
        <dbReference type="Proteomes" id="UP000636949"/>
    </source>
</evidence>
<dbReference type="AlphaFoldDB" id="A0A8J3E7W6"/>
<dbReference type="InterPro" id="IPR007211">
    <property type="entry name" value="DUF378"/>
</dbReference>
<keyword evidence="3" id="KW-1185">Reference proteome</keyword>
<evidence type="ECO:0008006" key="4">
    <source>
        <dbReference type="Google" id="ProtNLM"/>
    </source>
</evidence>
<accession>A0A8J3E7W6</accession>
<keyword evidence="1" id="KW-0812">Transmembrane</keyword>
<keyword evidence="1" id="KW-1133">Transmembrane helix</keyword>
<organism evidence="2 3">
    <name type="scientific">Cysteiniphilum litorale</name>
    <dbReference type="NCBI Taxonomy" id="2056700"/>
    <lineage>
        <taxon>Bacteria</taxon>
        <taxon>Pseudomonadati</taxon>
        <taxon>Pseudomonadota</taxon>
        <taxon>Gammaproteobacteria</taxon>
        <taxon>Thiotrichales</taxon>
        <taxon>Fastidiosibacteraceae</taxon>
        <taxon>Cysteiniphilum</taxon>
    </lineage>
</organism>
<proteinExistence type="predicted"/>
<keyword evidence="1" id="KW-0472">Membrane</keyword>
<dbReference type="RefSeq" id="WP_117001456.1">
    <property type="nucleotide sequence ID" value="NZ_BMJS01000002.1"/>
</dbReference>
<dbReference type="EMBL" id="BMJS01000002">
    <property type="protein sequence ID" value="GGF89532.1"/>
    <property type="molecule type" value="Genomic_DNA"/>
</dbReference>
<evidence type="ECO:0000256" key="1">
    <source>
        <dbReference type="SAM" id="Phobius"/>
    </source>
</evidence>
<sequence>MRFLNTLLMLLTIIGGFNWFTSSVFNFNIITSVFHSSPTWQKIAYVIIGLASLYCLSLLKQIYKTK</sequence>
<name>A0A8J3E7W6_9GAMM</name>
<dbReference type="PANTHER" id="PTHR37304">
    <property type="entry name" value="MEMBRANE PROTEIN-RELATED"/>
    <property type="match status" value="1"/>
</dbReference>
<dbReference type="OrthoDB" id="9812136at2"/>
<reference evidence="2" key="1">
    <citation type="journal article" date="2014" name="Int. J. Syst. Evol. Microbiol.">
        <title>Complete genome sequence of Corynebacterium casei LMG S-19264T (=DSM 44701T), isolated from a smear-ripened cheese.</title>
        <authorList>
            <consortium name="US DOE Joint Genome Institute (JGI-PGF)"/>
            <person name="Walter F."/>
            <person name="Albersmeier A."/>
            <person name="Kalinowski J."/>
            <person name="Ruckert C."/>
        </authorList>
    </citation>
    <scope>NUCLEOTIDE SEQUENCE</scope>
    <source>
        <strain evidence="2">CGMCC 1.15758</strain>
    </source>
</reference>
<protein>
    <recommendedName>
        <fullName evidence="4">DUF378 domain-containing protein</fullName>
    </recommendedName>
</protein>
<dbReference type="Pfam" id="PF04070">
    <property type="entry name" value="DUF378"/>
    <property type="match status" value="1"/>
</dbReference>
<gene>
    <name evidence="2" type="ORF">GCM10010995_03570</name>
</gene>
<reference evidence="2" key="2">
    <citation type="submission" date="2020-09" db="EMBL/GenBank/DDBJ databases">
        <authorList>
            <person name="Sun Q."/>
            <person name="Zhou Y."/>
        </authorList>
    </citation>
    <scope>NUCLEOTIDE SEQUENCE</scope>
    <source>
        <strain evidence="2">CGMCC 1.15758</strain>
    </source>
</reference>
<feature type="transmembrane region" description="Helical" evidence="1">
    <location>
        <begin position="7"/>
        <end position="31"/>
    </location>
</feature>
<feature type="transmembrane region" description="Helical" evidence="1">
    <location>
        <begin position="43"/>
        <end position="63"/>
    </location>
</feature>
<dbReference type="Proteomes" id="UP000636949">
    <property type="component" value="Unassembled WGS sequence"/>
</dbReference>
<comment type="caution">
    <text evidence="2">The sequence shown here is derived from an EMBL/GenBank/DDBJ whole genome shotgun (WGS) entry which is preliminary data.</text>
</comment>